<name>A0ABY7E4H0_MYAAR</name>
<proteinExistence type="predicted"/>
<dbReference type="Proteomes" id="UP001164746">
    <property type="component" value="Chromosome 5"/>
</dbReference>
<gene>
    <name evidence="1" type="ORF">MAR_019463</name>
</gene>
<keyword evidence="2" id="KW-1185">Reference proteome</keyword>
<accession>A0ABY7E4H0</accession>
<evidence type="ECO:0000313" key="2">
    <source>
        <dbReference type="Proteomes" id="UP001164746"/>
    </source>
</evidence>
<organism evidence="1 2">
    <name type="scientific">Mya arenaria</name>
    <name type="common">Soft-shell clam</name>
    <dbReference type="NCBI Taxonomy" id="6604"/>
    <lineage>
        <taxon>Eukaryota</taxon>
        <taxon>Metazoa</taxon>
        <taxon>Spiralia</taxon>
        <taxon>Lophotrochozoa</taxon>
        <taxon>Mollusca</taxon>
        <taxon>Bivalvia</taxon>
        <taxon>Autobranchia</taxon>
        <taxon>Heteroconchia</taxon>
        <taxon>Euheterodonta</taxon>
        <taxon>Imparidentia</taxon>
        <taxon>Neoheterodontei</taxon>
        <taxon>Myida</taxon>
        <taxon>Myoidea</taxon>
        <taxon>Myidae</taxon>
        <taxon>Mya</taxon>
    </lineage>
</organism>
<dbReference type="EMBL" id="CP111016">
    <property type="protein sequence ID" value="WAR04094.1"/>
    <property type="molecule type" value="Genomic_DNA"/>
</dbReference>
<evidence type="ECO:0000313" key="1">
    <source>
        <dbReference type="EMBL" id="WAR04094.1"/>
    </source>
</evidence>
<protein>
    <submittedName>
        <fullName evidence="1">Uncharacterized protein</fullName>
    </submittedName>
</protein>
<reference evidence="1" key="1">
    <citation type="submission" date="2022-11" db="EMBL/GenBank/DDBJ databases">
        <title>Centuries of genome instability and evolution in soft-shell clam transmissible cancer (bioRxiv).</title>
        <authorList>
            <person name="Hart S.F.M."/>
            <person name="Yonemitsu M.A."/>
            <person name="Giersch R.M."/>
            <person name="Beal B.F."/>
            <person name="Arriagada G."/>
            <person name="Davis B.W."/>
            <person name="Ostrander E.A."/>
            <person name="Goff S.P."/>
            <person name="Metzger M.J."/>
        </authorList>
    </citation>
    <scope>NUCLEOTIDE SEQUENCE</scope>
    <source>
        <strain evidence="1">MELC-2E11</strain>
        <tissue evidence="1">Siphon/mantle</tissue>
    </source>
</reference>
<sequence length="93" mass="10401">MAGPRYEPKEKSVQVNEPNQAEMLSNQESLSLHQAKIRNAVILQERTSISPGSSSFEIATTCCRGAHSERQQSSSNGKLRKALLHRVYFKTAR</sequence>